<keyword evidence="1" id="KW-0547">Nucleotide-binding</keyword>
<organism evidence="3 4">
    <name type="scientific">Undibacterium seohonense</name>
    <dbReference type="NCBI Taxonomy" id="1344950"/>
    <lineage>
        <taxon>Bacteria</taxon>
        <taxon>Pseudomonadati</taxon>
        <taxon>Pseudomonadota</taxon>
        <taxon>Betaproteobacteria</taxon>
        <taxon>Burkholderiales</taxon>
        <taxon>Oxalobacteraceae</taxon>
        <taxon>Undibacterium</taxon>
    </lineage>
</organism>
<accession>A0ABR6X2K4</accession>
<name>A0ABR6X2K4_9BURK</name>
<sequence length="110" mass="12203">MDRSPDAEVMFDLLATEMGGKDLPIKSGYRPAYAIKEDYWTSTNHDFLDAPELAPGATGRANVWFLTPEVYPKSLWIGREMSVAEGNRVVGKAVVVAIFNPLLLAEKINF</sequence>
<gene>
    <name evidence="3" type="ORF">H8K52_07480</name>
</gene>
<dbReference type="RefSeq" id="WP_186922275.1">
    <property type="nucleotide sequence ID" value="NZ_JACOFW010000006.1"/>
</dbReference>
<evidence type="ECO:0000256" key="1">
    <source>
        <dbReference type="ARBA" id="ARBA00022741"/>
    </source>
</evidence>
<keyword evidence="4" id="KW-1185">Reference proteome</keyword>
<dbReference type="EMBL" id="JACOFW010000006">
    <property type="protein sequence ID" value="MBC3807185.1"/>
    <property type="molecule type" value="Genomic_DNA"/>
</dbReference>
<keyword evidence="2" id="KW-0342">GTP-binding</keyword>
<protein>
    <submittedName>
        <fullName evidence="3">Uncharacterized protein</fullName>
    </submittedName>
</protein>
<evidence type="ECO:0000256" key="2">
    <source>
        <dbReference type="ARBA" id="ARBA00023134"/>
    </source>
</evidence>
<comment type="caution">
    <text evidence="3">The sequence shown here is derived from an EMBL/GenBank/DDBJ whole genome shotgun (WGS) entry which is preliminary data.</text>
</comment>
<dbReference type="Proteomes" id="UP000648257">
    <property type="component" value="Unassembled WGS sequence"/>
</dbReference>
<proteinExistence type="predicted"/>
<dbReference type="InterPro" id="IPR009001">
    <property type="entry name" value="Transl_elong_EF1A/Init_IF2_C"/>
</dbReference>
<dbReference type="SUPFAM" id="SSF50465">
    <property type="entry name" value="EF-Tu/eEF-1alpha/eIF2-gamma C-terminal domain"/>
    <property type="match status" value="1"/>
</dbReference>
<evidence type="ECO:0000313" key="4">
    <source>
        <dbReference type="Proteomes" id="UP000648257"/>
    </source>
</evidence>
<evidence type="ECO:0000313" key="3">
    <source>
        <dbReference type="EMBL" id="MBC3807185.1"/>
    </source>
</evidence>
<reference evidence="3 4" key="1">
    <citation type="submission" date="2020-08" db="EMBL/GenBank/DDBJ databases">
        <title>Novel species isolated from subtropical streams in China.</title>
        <authorList>
            <person name="Lu H."/>
        </authorList>
    </citation>
    <scope>NUCLEOTIDE SEQUENCE [LARGE SCALE GENOMIC DNA]</scope>
    <source>
        <strain evidence="3 4">KACC 16656</strain>
    </source>
</reference>
<dbReference type="Gene3D" id="2.40.30.10">
    <property type="entry name" value="Translation factors"/>
    <property type="match status" value="1"/>
</dbReference>